<feature type="region of interest" description="Disordered" evidence="9">
    <location>
        <begin position="1299"/>
        <end position="1331"/>
    </location>
</feature>
<reference evidence="13 14" key="1">
    <citation type="submission" date="2016-10" db="EMBL/GenBank/DDBJ databases">
        <title>Draft genome sequence of Coniochaeta ligniaria NRRL30616, a lignocellulolytic fungus for bioabatement of inhibitors in plant biomass hydrolysates.</title>
        <authorList>
            <consortium name="DOE Joint Genome Institute"/>
            <person name="Jimenez D.J."/>
            <person name="Hector R.E."/>
            <person name="Riley R."/>
            <person name="Sun H."/>
            <person name="Grigoriev I.V."/>
            <person name="Van Elsas J.D."/>
            <person name="Nichols N.N."/>
        </authorList>
    </citation>
    <scope>NUCLEOTIDE SEQUENCE [LARGE SCALE GENOMIC DNA]</scope>
    <source>
        <strain evidence="13 14">NRRL 30616</strain>
    </source>
</reference>
<dbReference type="Proteomes" id="UP000182658">
    <property type="component" value="Unassembled WGS sequence"/>
</dbReference>
<dbReference type="GO" id="GO:0006397">
    <property type="term" value="P:mRNA processing"/>
    <property type="evidence" value="ECO:0007669"/>
    <property type="project" value="UniProtKB-KW"/>
</dbReference>
<keyword evidence="4" id="KW-0539">Nucleus</keyword>
<dbReference type="InterPro" id="IPR018846">
    <property type="entry name" value="Beta-prop_RSE1/DDB1/CPSF1_1st"/>
</dbReference>
<dbReference type="InParanoid" id="A0A1J7IFB3"/>
<comment type="subcellular location">
    <subcellularLocation>
        <location evidence="1">Nucleus</location>
    </subcellularLocation>
</comment>
<dbReference type="FunFam" id="2.130.10.10:FF:000788">
    <property type="entry name" value="mRNA cleavage and polyadenylation factor subunit"/>
    <property type="match status" value="1"/>
</dbReference>
<evidence type="ECO:0000256" key="3">
    <source>
        <dbReference type="ARBA" id="ARBA00022884"/>
    </source>
</evidence>
<dbReference type="STRING" id="1408157.A0A1J7IFB3"/>
<dbReference type="Pfam" id="PF03178">
    <property type="entry name" value="CPSF_A"/>
    <property type="match status" value="1"/>
</dbReference>
<dbReference type="FunCoup" id="A0A1J7IFB3">
    <property type="interactions" value="1093"/>
</dbReference>
<sequence length="1446" mass="156565">MQCYTELTPPTAVTHSVVLPFVSAQSNNLVVAKSSLLQIFTTKTVSAELDNAHTGDKQSIKPASKYDGRLINDDDGLESSFLGGDSVLQKSDRANYTKLILVAEIPVAGTITGLARVKAASTQSGGDALLVAFKDAKLSLVAWDPERLALTTISIHYYEQDDLQGSPWAAPLSDYVNFLAADPSSRCAALKFGARNLAIVPFKYDNEDIDMDDWDEELDGTRDGKNTTAVANGTSNIQEDTPYSPSFVLRLPNLDPSLLHPVHLAFLYEYREPTFGILSSIEAPSNALGRKDHLSYMVFTLDLQQKASTTILSVGGLPRDLFQVVALPAPVGGALLVGPNELLHIGQSGKPHGVAVNPLTKQVTSFGLVDQSDLNLRLEGCTIDVLSPENGELLMVLNDGRLAIITFRLDGRSVSGFTVKLVSQDAGGSLIPCGVTSLSRLGRNSMFAGSEDGDSHVLGWTRKQGQVSRRKSKIQELDVDLELDDEDVDIEDDDDLYGDEPAAPAPTASADGSAKSGELNFRIHDRLLSIAPIRAMTYGKPATPLDDKEAEKLQGVQSDLQLVCAVGRGNASALAVMNREIQPKVIGRFDFPEARGFWAMSAQKPIPKSIQGDKGAATLGNDYNSMSQYDKYMIVAKVDLDGYETSDVYALTAAGFESLTGTEFEPAAGITIEAGTMGEHKRIIQVLKSEVRCYDGDLGLSQIVPMLDEETGFDPRVISASIADPYLLLIRDDSSAYVAQIDKNNELEEIEREDKALATTKWLSGCLYHDHSGLFSEQAEKDPKPSDAIIMFLLSAAGALYIYRLPDLTKPIYVAQGLSYIPPYLTSGYAARKGTAKDMLTELLFADLGDATYRSPYLILRHANDDLTLYQPVMASQGGKGLLENLSFQKIHNQTSAKEPQEAAQDDAAQQQRFLPMRPCSNIAGYSTVFLPGASPSFVIKSAKSVPRVIGLQGLGVQAFSSFHTEGCERGFIYADSEGIARVTALPTDWSYGEVGMAVKKIPLNTDFNSLSYHPPTETYVIGCSTYEPFELPKDDDYHKSWAHENTTFKPTVPRGILKLVSPTNWSVIDEVEMDPCEIIMCVETVSLEVSETTNERKRLIAVGTALSKGEDLPIKGCVYVYDIAEVIPEPGRPETNRKLKLVVKEEIPRGAVTGICAVGTQGLMLIAQGQKCMVRGLKEDGTLLPVAFMDMNCYVTSVKELPETGLCLMADAFKGVWFTGYTEEPYKLVLFGKSSTNLEILNADFLPFGKELYIVASDPDGNLHILQFDPEHPKSLDGHLLLHRTTFGTGAHIPTSSMLLPSTIPTPEPPSTNGTNGTKDDAGPGDLTPRHLLIASPTGVLASLSPLSEASYRRLSSMTTQLANSIPPAASMNPRAYRMPSAGSPAPGVDAAVGRNIVDGSLLAKWSELGTGRRTEVAGRVGFSSPDEVRAELAIVLGWGRMSYF</sequence>
<keyword evidence="3" id="KW-0694">RNA-binding</keyword>
<feature type="domain" description="RSE1/DDB1/CPSF1 C-terminal" evidence="10">
    <location>
        <begin position="1058"/>
        <end position="1408"/>
    </location>
</feature>
<name>A0A1J7IFB3_9PEZI</name>
<keyword evidence="2" id="KW-0507">mRNA processing</keyword>
<evidence type="ECO:0000313" key="13">
    <source>
        <dbReference type="EMBL" id="OIW25963.1"/>
    </source>
</evidence>
<evidence type="ECO:0000256" key="8">
    <source>
        <dbReference type="ARBA" id="ARBA00041264"/>
    </source>
</evidence>
<feature type="domain" description="RSE1/DDB1/CPSF1 second beta-propeller" evidence="12">
    <location>
        <begin position="583"/>
        <end position="983"/>
    </location>
</feature>
<dbReference type="GO" id="GO:0003723">
    <property type="term" value="F:RNA binding"/>
    <property type="evidence" value="ECO:0007669"/>
    <property type="project" value="UniProtKB-KW"/>
</dbReference>
<dbReference type="PANTHER" id="PTHR10644">
    <property type="entry name" value="DNA REPAIR/RNA PROCESSING CPSF FAMILY"/>
    <property type="match status" value="1"/>
</dbReference>
<dbReference type="InterPro" id="IPR058543">
    <property type="entry name" value="Beta-prop_RSE1/DDB1/CPSF1_2nd"/>
</dbReference>
<evidence type="ECO:0000256" key="2">
    <source>
        <dbReference type="ARBA" id="ARBA00022664"/>
    </source>
</evidence>
<comment type="similarity">
    <text evidence="5">Belongs to the CFT1 family.</text>
</comment>
<proteinExistence type="inferred from homology"/>
<gene>
    <name evidence="13" type="ORF">CONLIGDRAFT_581855</name>
</gene>
<evidence type="ECO:0000259" key="12">
    <source>
        <dbReference type="Pfam" id="PF23726"/>
    </source>
</evidence>
<evidence type="ECO:0000256" key="9">
    <source>
        <dbReference type="SAM" id="MobiDB-lite"/>
    </source>
</evidence>
<dbReference type="Pfam" id="PF23726">
    <property type="entry name" value="Beta-prop_RSE1_2nd"/>
    <property type="match status" value="1"/>
</dbReference>
<protein>
    <recommendedName>
        <fullName evidence="7">Protein CFT1</fullName>
    </recommendedName>
    <alternativeName>
        <fullName evidence="8">Cleavage factor two protein 1</fullName>
    </alternativeName>
    <alternativeName>
        <fullName evidence="6">Protein cft1</fullName>
    </alternativeName>
</protein>
<dbReference type="EMBL" id="KV875101">
    <property type="protein sequence ID" value="OIW25963.1"/>
    <property type="molecule type" value="Genomic_DNA"/>
</dbReference>
<organism evidence="13 14">
    <name type="scientific">Coniochaeta ligniaria NRRL 30616</name>
    <dbReference type="NCBI Taxonomy" id="1408157"/>
    <lineage>
        <taxon>Eukaryota</taxon>
        <taxon>Fungi</taxon>
        <taxon>Dikarya</taxon>
        <taxon>Ascomycota</taxon>
        <taxon>Pezizomycotina</taxon>
        <taxon>Sordariomycetes</taxon>
        <taxon>Sordariomycetidae</taxon>
        <taxon>Coniochaetales</taxon>
        <taxon>Coniochaetaceae</taxon>
        <taxon>Coniochaeta</taxon>
    </lineage>
</organism>
<dbReference type="OrthoDB" id="6109at2759"/>
<evidence type="ECO:0000256" key="1">
    <source>
        <dbReference type="ARBA" id="ARBA00004123"/>
    </source>
</evidence>
<evidence type="ECO:0000256" key="6">
    <source>
        <dbReference type="ARBA" id="ARBA00039187"/>
    </source>
</evidence>
<keyword evidence="14" id="KW-1185">Reference proteome</keyword>
<evidence type="ECO:0000256" key="5">
    <source>
        <dbReference type="ARBA" id="ARBA00038304"/>
    </source>
</evidence>
<feature type="region of interest" description="Disordered" evidence="9">
    <location>
        <begin position="491"/>
        <end position="515"/>
    </location>
</feature>
<evidence type="ECO:0000313" key="14">
    <source>
        <dbReference type="Proteomes" id="UP000182658"/>
    </source>
</evidence>
<evidence type="ECO:0000256" key="7">
    <source>
        <dbReference type="ARBA" id="ARBA00039443"/>
    </source>
</evidence>
<dbReference type="InterPro" id="IPR050358">
    <property type="entry name" value="RSE1/DDB1/CFT1"/>
</dbReference>
<feature type="domain" description="RSE1/DDB1/CPSF1 first beta-propeller" evidence="11">
    <location>
        <begin position="97"/>
        <end position="463"/>
    </location>
</feature>
<dbReference type="Gene3D" id="2.130.10.10">
    <property type="entry name" value="YVTN repeat-like/Quinoprotein amine dehydrogenase"/>
    <property type="match status" value="2"/>
</dbReference>
<evidence type="ECO:0000259" key="10">
    <source>
        <dbReference type="Pfam" id="PF03178"/>
    </source>
</evidence>
<accession>A0A1J7IFB3</accession>
<dbReference type="GO" id="GO:0005634">
    <property type="term" value="C:nucleus"/>
    <property type="evidence" value="ECO:0007669"/>
    <property type="project" value="UniProtKB-SubCell"/>
</dbReference>
<dbReference type="Pfam" id="PF10433">
    <property type="entry name" value="Beta-prop_RSE1_1st"/>
    <property type="match status" value="1"/>
</dbReference>
<dbReference type="InterPro" id="IPR004871">
    <property type="entry name" value="RSE1/DDB1/CPSF1_C"/>
</dbReference>
<evidence type="ECO:0000259" key="11">
    <source>
        <dbReference type="Pfam" id="PF10433"/>
    </source>
</evidence>
<dbReference type="InterPro" id="IPR015943">
    <property type="entry name" value="WD40/YVTN_repeat-like_dom_sf"/>
</dbReference>
<evidence type="ECO:0000256" key="4">
    <source>
        <dbReference type="ARBA" id="ARBA00023242"/>
    </source>
</evidence>